<dbReference type="AlphaFoldDB" id="A0A285CSD6"/>
<gene>
    <name evidence="12" type="ORF">SAMN05877753_103270</name>
</gene>
<keyword evidence="13" id="KW-1185">Reference proteome</keyword>
<keyword evidence="5 9" id="KW-0645">Protease</keyword>
<dbReference type="PROSITE" id="PS51892">
    <property type="entry name" value="SUBTILASE"/>
    <property type="match status" value="1"/>
</dbReference>
<evidence type="ECO:0000256" key="6">
    <source>
        <dbReference type="ARBA" id="ARBA00022801"/>
    </source>
</evidence>
<evidence type="ECO:0000313" key="12">
    <source>
        <dbReference type="EMBL" id="SNX69863.1"/>
    </source>
</evidence>
<dbReference type="PRINTS" id="PR00723">
    <property type="entry name" value="SUBTILISIN"/>
</dbReference>
<dbReference type="GO" id="GO:0006508">
    <property type="term" value="P:proteolysis"/>
    <property type="evidence" value="ECO:0007669"/>
    <property type="project" value="UniProtKB-KW"/>
</dbReference>
<evidence type="ECO:0000256" key="4">
    <source>
        <dbReference type="ARBA" id="ARBA00022525"/>
    </source>
</evidence>
<keyword evidence="7 9" id="KW-0720">Serine protease</keyword>
<evidence type="ECO:0000256" key="9">
    <source>
        <dbReference type="PROSITE-ProRule" id="PRU01240"/>
    </source>
</evidence>
<feature type="active site" description="Charge relay system" evidence="9">
    <location>
        <position position="426"/>
    </location>
</feature>
<dbReference type="Pfam" id="PF00082">
    <property type="entry name" value="Peptidase_S8"/>
    <property type="match status" value="1"/>
</dbReference>
<evidence type="ECO:0000313" key="13">
    <source>
        <dbReference type="Proteomes" id="UP000219546"/>
    </source>
</evidence>
<feature type="transmembrane region" description="Helical" evidence="10">
    <location>
        <begin position="74"/>
        <end position="96"/>
    </location>
</feature>
<organism evidence="12 13">
    <name type="scientific">Bacillus oleivorans</name>
    <dbReference type="NCBI Taxonomy" id="1448271"/>
    <lineage>
        <taxon>Bacteria</taxon>
        <taxon>Bacillati</taxon>
        <taxon>Bacillota</taxon>
        <taxon>Bacilli</taxon>
        <taxon>Bacillales</taxon>
        <taxon>Bacillaceae</taxon>
        <taxon>Bacillus</taxon>
    </lineage>
</organism>
<feature type="domain" description="Peptidase S8/S53" evidence="11">
    <location>
        <begin position="200"/>
        <end position="463"/>
    </location>
</feature>
<dbReference type="Gene3D" id="3.40.50.200">
    <property type="entry name" value="Peptidase S8/S53 domain"/>
    <property type="match status" value="1"/>
</dbReference>
<dbReference type="InterPro" id="IPR050131">
    <property type="entry name" value="Peptidase_S8_subtilisin-like"/>
</dbReference>
<dbReference type="EMBL" id="OAOP01000003">
    <property type="protein sequence ID" value="SNX69863.1"/>
    <property type="molecule type" value="Genomic_DNA"/>
</dbReference>
<evidence type="ECO:0000259" key="11">
    <source>
        <dbReference type="Pfam" id="PF00082"/>
    </source>
</evidence>
<dbReference type="PANTHER" id="PTHR43806:SF11">
    <property type="entry name" value="CEREVISIN-RELATED"/>
    <property type="match status" value="1"/>
</dbReference>
<protein>
    <submittedName>
        <fullName evidence="12">Subtilisin</fullName>
    </submittedName>
</protein>
<keyword evidence="10" id="KW-0812">Transmembrane</keyword>
<reference evidence="12 13" key="1">
    <citation type="submission" date="2017-08" db="EMBL/GenBank/DDBJ databases">
        <authorList>
            <person name="de Groot N.N."/>
        </authorList>
    </citation>
    <scope>NUCLEOTIDE SEQUENCE [LARGE SCALE GENOMIC DNA]</scope>
    <source>
        <strain evidence="12 13">JC228</strain>
    </source>
</reference>
<comment type="subcellular location">
    <subcellularLocation>
        <location evidence="2">Secreted</location>
    </subcellularLocation>
</comment>
<keyword evidence="4" id="KW-0964">Secreted</keyword>
<keyword evidence="10" id="KW-1133">Transmembrane helix</keyword>
<dbReference type="PROSITE" id="PS00138">
    <property type="entry name" value="SUBTILASE_SER"/>
    <property type="match status" value="1"/>
</dbReference>
<dbReference type="Proteomes" id="UP000219546">
    <property type="component" value="Unassembled WGS sequence"/>
</dbReference>
<keyword evidence="10" id="KW-0472">Membrane</keyword>
<evidence type="ECO:0000256" key="7">
    <source>
        <dbReference type="ARBA" id="ARBA00022825"/>
    </source>
</evidence>
<evidence type="ECO:0000256" key="8">
    <source>
        <dbReference type="ARBA" id="ARBA00022837"/>
    </source>
</evidence>
<dbReference type="InterPro" id="IPR036852">
    <property type="entry name" value="Peptidase_S8/S53_dom_sf"/>
</dbReference>
<dbReference type="PANTHER" id="PTHR43806">
    <property type="entry name" value="PEPTIDASE S8"/>
    <property type="match status" value="1"/>
</dbReference>
<dbReference type="SUPFAM" id="SSF52743">
    <property type="entry name" value="Subtilisin-like"/>
    <property type="match status" value="1"/>
</dbReference>
<evidence type="ECO:0000256" key="1">
    <source>
        <dbReference type="ARBA" id="ARBA00001913"/>
    </source>
</evidence>
<accession>A0A285CSD6</accession>
<feature type="active site" description="Charge relay system" evidence="9">
    <location>
        <position position="209"/>
    </location>
</feature>
<dbReference type="GO" id="GO:0005576">
    <property type="term" value="C:extracellular region"/>
    <property type="evidence" value="ECO:0007669"/>
    <property type="project" value="UniProtKB-SubCell"/>
</dbReference>
<evidence type="ECO:0000256" key="3">
    <source>
        <dbReference type="ARBA" id="ARBA00011073"/>
    </source>
</evidence>
<sequence>MPPFSQYKEPPTRGTMILNFQKNGGDYLLRYSFRPQPFFFVHKKIYSKNALLLNKLFGFDSHLLFLGVDIVKRLIGLLFSIILLVSCFTSSAFAVVPADNGGAKDLRVLIEPKNSQNKADLQKAYGVRWDFGKKGFTTNVNESQFEALKNNKNLEVSLVDKVYLEKVNAEATRTATPSDQTPWGMQAIYADPNLSATSGGDNIRVAVLDTGAYTAHVDLTQNAEQCKDFSQNRSPLINGACEDKNGHGTHVAGTVLANGGADGQGIYGVAPNAKLWAYKVLGNSGFGYSDDIANAIMHAADEGNRLGVNVVISMSLGSSTKSDLIADAVTYAVNNGALVVAAAGNDGPNPGTIGYPGALANAVAVAALENVQENGNFRVADFSSRGVSGGAGDYVIEEGDVEVSAPGRAIESTWKDGSYYTISGTSMATPHISGLAAKIWAENPSLSNVQLRSELQNRARANDVNGGLHAASGDDIASGFGFPLVQ</sequence>
<dbReference type="InterPro" id="IPR023828">
    <property type="entry name" value="Peptidase_S8_Ser-AS"/>
</dbReference>
<dbReference type="PROSITE" id="PS00137">
    <property type="entry name" value="SUBTILASE_HIS"/>
    <property type="match status" value="1"/>
</dbReference>
<proteinExistence type="inferred from homology"/>
<dbReference type="InterPro" id="IPR000209">
    <property type="entry name" value="Peptidase_S8/S53_dom"/>
</dbReference>
<comment type="similarity">
    <text evidence="3 9">Belongs to the peptidase S8 family.</text>
</comment>
<dbReference type="GO" id="GO:0004252">
    <property type="term" value="F:serine-type endopeptidase activity"/>
    <property type="evidence" value="ECO:0007669"/>
    <property type="project" value="UniProtKB-UniRule"/>
</dbReference>
<evidence type="ECO:0000256" key="5">
    <source>
        <dbReference type="ARBA" id="ARBA00022670"/>
    </source>
</evidence>
<dbReference type="InterPro" id="IPR015500">
    <property type="entry name" value="Peptidase_S8_subtilisin-rel"/>
</dbReference>
<evidence type="ECO:0000256" key="2">
    <source>
        <dbReference type="ARBA" id="ARBA00004613"/>
    </source>
</evidence>
<keyword evidence="6 9" id="KW-0378">Hydrolase</keyword>
<dbReference type="InterPro" id="IPR022398">
    <property type="entry name" value="Peptidase_S8_His-AS"/>
</dbReference>
<keyword evidence="8" id="KW-0106">Calcium</keyword>
<name>A0A285CSD6_9BACI</name>
<feature type="active site" description="Charge relay system" evidence="9">
    <location>
        <position position="247"/>
    </location>
</feature>
<evidence type="ECO:0000256" key="10">
    <source>
        <dbReference type="SAM" id="Phobius"/>
    </source>
</evidence>
<comment type="cofactor">
    <cofactor evidence="1">
        <name>Ca(2+)</name>
        <dbReference type="ChEBI" id="CHEBI:29108"/>
    </cofactor>
</comment>